<organism evidence="1 2">
    <name type="scientific">Prunus dulcis</name>
    <name type="common">Almond</name>
    <name type="synonym">Amygdalus dulcis</name>
    <dbReference type="NCBI Taxonomy" id="3755"/>
    <lineage>
        <taxon>Eukaryota</taxon>
        <taxon>Viridiplantae</taxon>
        <taxon>Streptophyta</taxon>
        <taxon>Embryophyta</taxon>
        <taxon>Tracheophyta</taxon>
        <taxon>Spermatophyta</taxon>
        <taxon>Magnoliopsida</taxon>
        <taxon>eudicotyledons</taxon>
        <taxon>Gunneridae</taxon>
        <taxon>Pentapetalae</taxon>
        <taxon>rosids</taxon>
        <taxon>fabids</taxon>
        <taxon>Rosales</taxon>
        <taxon>Rosaceae</taxon>
        <taxon>Amygdaloideae</taxon>
        <taxon>Amygdaleae</taxon>
        <taxon>Prunus</taxon>
    </lineage>
</organism>
<dbReference type="EMBL" id="JAJFAZ020000004">
    <property type="protein sequence ID" value="KAI5332492.1"/>
    <property type="molecule type" value="Genomic_DNA"/>
</dbReference>
<reference evidence="1 2" key="1">
    <citation type="journal article" date="2022" name="G3 (Bethesda)">
        <title>Whole-genome sequence and methylome profiling of the almond [Prunus dulcis (Mill.) D.A. Webb] cultivar 'Nonpareil'.</title>
        <authorList>
            <person name="D'Amico-Willman K.M."/>
            <person name="Ouma W.Z."/>
            <person name="Meulia T."/>
            <person name="Sideli G.M."/>
            <person name="Gradziel T.M."/>
            <person name="Fresnedo-Ramirez J."/>
        </authorList>
    </citation>
    <scope>NUCLEOTIDE SEQUENCE [LARGE SCALE GENOMIC DNA]</scope>
    <source>
        <strain evidence="1">Clone GOH B32 T37-40</strain>
    </source>
</reference>
<evidence type="ECO:0000313" key="1">
    <source>
        <dbReference type="EMBL" id="KAI5332492.1"/>
    </source>
</evidence>
<protein>
    <submittedName>
        <fullName evidence="1">Uncharacterized protein</fullName>
    </submittedName>
</protein>
<comment type="caution">
    <text evidence="1">The sequence shown here is derived from an EMBL/GenBank/DDBJ whole genome shotgun (WGS) entry which is preliminary data.</text>
</comment>
<name>A0AAD4VZ28_PRUDU</name>
<evidence type="ECO:0000313" key="2">
    <source>
        <dbReference type="Proteomes" id="UP001054821"/>
    </source>
</evidence>
<accession>A0AAD4VZ28</accession>
<gene>
    <name evidence="1" type="ORF">L3X38_022621</name>
</gene>
<dbReference type="Proteomes" id="UP001054821">
    <property type="component" value="Chromosome 4"/>
</dbReference>
<proteinExistence type="predicted"/>
<dbReference type="AlphaFoldDB" id="A0AAD4VZ28"/>
<keyword evidence="2" id="KW-1185">Reference proteome</keyword>
<sequence>MISSPRAITSVEHNDSIPFVEFPFMKGPRCLLQDYGNSSGDIVYNGDLIHIFCIDKVFNYGGAVFKWSPLY</sequence>